<sequence>PCTPHFYCSISLSISLSDYFYASSILKQLVIGLLHSFVLGNHISLDCSKVTFECFHRFIVAIYMKYIHGKS</sequence>
<comment type="caution">
    <text evidence="1">The sequence shown here is derived from an EMBL/GenBank/DDBJ whole genome shotgun (WGS) entry which is preliminary data.</text>
</comment>
<evidence type="ECO:0000313" key="2">
    <source>
        <dbReference type="Proteomes" id="UP000807342"/>
    </source>
</evidence>
<proteinExistence type="predicted"/>
<feature type="non-terminal residue" evidence="1">
    <location>
        <position position="1"/>
    </location>
</feature>
<organism evidence="1 2">
    <name type="scientific">Macrolepiota fuliginosa MF-IS2</name>
    <dbReference type="NCBI Taxonomy" id="1400762"/>
    <lineage>
        <taxon>Eukaryota</taxon>
        <taxon>Fungi</taxon>
        <taxon>Dikarya</taxon>
        <taxon>Basidiomycota</taxon>
        <taxon>Agaricomycotina</taxon>
        <taxon>Agaricomycetes</taxon>
        <taxon>Agaricomycetidae</taxon>
        <taxon>Agaricales</taxon>
        <taxon>Agaricineae</taxon>
        <taxon>Agaricaceae</taxon>
        <taxon>Macrolepiota</taxon>
    </lineage>
</organism>
<name>A0A9P6BZV9_9AGAR</name>
<reference evidence="1" key="1">
    <citation type="submission" date="2020-11" db="EMBL/GenBank/DDBJ databases">
        <authorList>
            <consortium name="DOE Joint Genome Institute"/>
            <person name="Ahrendt S."/>
            <person name="Riley R."/>
            <person name="Andreopoulos W."/>
            <person name="Labutti K."/>
            <person name="Pangilinan J."/>
            <person name="Ruiz-Duenas F.J."/>
            <person name="Barrasa J.M."/>
            <person name="Sanchez-Garcia M."/>
            <person name="Camarero S."/>
            <person name="Miyauchi S."/>
            <person name="Serrano A."/>
            <person name="Linde D."/>
            <person name="Babiker R."/>
            <person name="Drula E."/>
            <person name="Ayuso-Fernandez I."/>
            <person name="Pacheco R."/>
            <person name="Padilla G."/>
            <person name="Ferreira P."/>
            <person name="Barriuso J."/>
            <person name="Kellner H."/>
            <person name="Castanera R."/>
            <person name="Alfaro M."/>
            <person name="Ramirez L."/>
            <person name="Pisabarro A.G."/>
            <person name="Kuo A."/>
            <person name="Tritt A."/>
            <person name="Lipzen A."/>
            <person name="He G."/>
            <person name="Yan M."/>
            <person name="Ng V."/>
            <person name="Cullen D."/>
            <person name="Martin F."/>
            <person name="Rosso M.-N."/>
            <person name="Henrissat B."/>
            <person name="Hibbett D."/>
            <person name="Martinez A.T."/>
            <person name="Grigoriev I.V."/>
        </authorList>
    </citation>
    <scope>NUCLEOTIDE SEQUENCE</scope>
    <source>
        <strain evidence="1">MF-IS2</strain>
    </source>
</reference>
<dbReference type="AlphaFoldDB" id="A0A9P6BZV9"/>
<keyword evidence="2" id="KW-1185">Reference proteome</keyword>
<evidence type="ECO:0000313" key="1">
    <source>
        <dbReference type="EMBL" id="KAF9443798.1"/>
    </source>
</evidence>
<dbReference type="EMBL" id="MU151434">
    <property type="protein sequence ID" value="KAF9443798.1"/>
    <property type="molecule type" value="Genomic_DNA"/>
</dbReference>
<accession>A0A9P6BZV9</accession>
<protein>
    <submittedName>
        <fullName evidence="1">Uncharacterized protein</fullName>
    </submittedName>
</protein>
<gene>
    <name evidence="1" type="ORF">P691DRAFT_678784</name>
</gene>
<dbReference type="Proteomes" id="UP000807342">
    <property type="component" value="Unassembled WGS sequence"/>
</dbReference>